<name>A0A484C250_PERFV</name>
<comment type="subcellular location">
    <subcellularLocation>
        <location evidence="1">Membrane</location>
        <topology evidence="1">Multi-pass membrane protein</topology>
    </subcellularLocation>
</comment>
<keyword evidence="3 5" id="KW-1133">Transmembrane helix</keyword>
<gene>
    <name evidence="7" type="ORF">EPR50_G00235020</name>
</gene>
<organism evidence="7 8">
    <name type="scientific">Perca flavescens</name>
    <name type="common">American yellow perch</name>
    <name type="synonym">Morone flavescens</name>
    <dbReference type="NCBI Taxonomy" id="8167"/>
    <lineage>
        <taxon>Eukaryota</taxon>
        <taxon>Metazoa</taxon>
        <taxon>Chordata</taxon>
        <taxon>Craniata</taxon>
        <taxon>Vertebrata</taxon>
        <taxon>Euteleostomi</taxon>
        <taxon>Actinopterygii</taxon>
        <taxon>Neopterygii</taxon>
        <taxon>Teleostei</taxon>
        <taxon>Neoteleostei</taxon>
        <taxon>Acanthomorphata</taxon>
        <taxon>Eupercaria</taxon>
        <taxon>Perciformes</taxon>
        <taxon>Percoidei</taxon>
        <taxon>Percidae</taxon>
        <taxon>Percinae</taxon>
        <taxon>Perca</taxon>
    </lineage>
</organism>
<dbReference type="STRING" id="8167.A0A484C250"/>
<dbReference type="GO" id="GO:0007166">
    <property type="term" value="P:cell surface receptor signaling pathway"/>
    <property type="evidence" value="ECO:0007669"/>
    <property type="project" value="InterPro"/>
</dbReference>
<dbReference type="EMBL" id="SCKG01000024">
    <property type="protein sequence ID" value="TDG96002.1"/>
    <property type="molecule type" value="Genomic_DNA"/>
</dbReference>
<evidence type="ECO:0000256" key="2">
    <source>
        <dbReference type="ARBA" id="ARBA00022692"/>
    </source>
</evidence>
<dbReference type="GO" id="GO:0016020">
    <property type="term" value="C:membrane"/>
    <property type="evidence" value="ECO:0007669"/>
    <property type="project" value="UniProtKB-SubCell"/>
</dbReference>
<dbReference type="GO" id="GO:0004930">
    <property type="term" value="F:G protein-coupled receptor activity"/>
    <property type="evidence" value="ECO:0007669"/>
    <property type="project" value="InterPro"/>
</dbReference>
<evidence type="ECO:0000256" key="4">
    <source>
        <dbReference type="ARBA" id="ARBA00023136"/>
    </source>
</evidence>
<comment type="caution">
    <text evidence="7">The sequence shown here is derived from an EMBL/GenBank/DDBJ whole genome shotgun (WGS) entry which is preliminary data.</text>
</comment>
<dbReference type="PANTHER" id="PTHR47767:SF1">
    <property type="entry name" value="ADHESION G PROTEIN-COUPLED RECEPTOR G7"/>
    <property type="match status" value="1"/>
</dbReference>
<evidence type="ECO:0000259" key="6">
    <source>
        <dbReference type="PROSITE" id="PS50261"/>
    </source>
</evidence>
<dbReference type="Pfam" id="PF00002">
    <property type="entry name" value="7tm_2"/>
    <property type="match status" value="1"/>
</dbReference>
<keyword evidence="2 5" id="KW-0812">Transmembrane</keyword>
<dbReference type="PROSITE" id="PS50261">
    <property type="entry name" value="G_PROTEIN_RECEP_F2_4"/>
    <property type="match status" value="1"/>
</dbReference>
<accession>A0A484C250</accession>
<keyword evidence="4 5" id="KW-0472">Membrane</keyword>
<keyword evidence="8" id="KW-1185">Reference proteome</keyword>
<proteinExistence type="predicted"/>
<dbReference type="AlphaFoldDB" id="A0A484C250"/>
<evidence type="ECO:0000256" key="1">
    <source>
        <dbReference type="ARBA" id="ARBA00004141"/>
    </source>
</evidence>
<evidence type="ECO:0000313" key="8">
    <source>
        <dbReference type="Proteomes" id="UP000295070"/>
    </source>
</evidence>
<reference evidence="7 8" key="1">
    <citation type="submission" date="2019-01" db="EMBL/GenBank/DDBJ databases">
        <title>A chromosome-scale genome assembly of the yellow perch, Perca flavescens.</title>
        <authorList>
            <person name="Feron R."/>
            <person name="Morvezen R."/>
            <person name="Bestin A."/>
            <person name="Haffray P."/>
            <person name="Klopp C."/>
            <person name="Zahm M."/>
            <person name="Cabau C."/>
            <person name="Roques C."/>
            <person name="Donnadieu C."/>
            <person name="Bouchez O."/>
            <person name="Christie M."/>
            <person name="Larson W."/>
            <person name="Guiguen Y."/>
        </authorList>
    </citation>
    <scope>NUCLEOTIDE SEQUENCE [LARGE SCALE GENOMIC DNA]</scope>
    <source>
        <strain evidence="7">YP-PL-M2</strain>
        <tissue evidence="7">Blood</tissue>
    </source>
</reference>
<dbReference type="InterPro" id="IPR017981">
    <property type="entry name" value="GPCR_2-like_7TM"/>
</dbReference>
<dbReference type="PANTHER" id="PTHR47767">
    <property type="entry name" value="ADHESION G PROTEIN-COUPLED RECEPTOR G7"/>
    <property type="match status" value="1"/>
</dbReference>
<dbReference type="InterPro" id="IPR053066">
    <property type="entry name" value="ADGR_G7"/>
</dbReference>
<feature type="transmembrane region" description="Helical" evidence="5">
    <location>
        <begin position="158"/>
        <end position="182"/>
    </location>
</feature>
<sequence>KNYRNSQLALLSTCFSLLAFIITFLSGVTNRRQDGGDDDALLDTDTNGVLDSDEHVAADGGPCSVVTALLHFFLLATFTWNSMYATQLVLLVRKMRQNLPPYWTKLSATIGWGVPAVVMAITLGITYRVDDPLGYRQEEFCWLAALDKSKDFDFGKPMFWGFLLPIGLILIYNIVLLVLVSQTTCRTDPALKSSNPRSVWRKFLISFSLAVLLGLSWTLGYLVLVTTGYAHLVLSILFCLCTTTQGLQIFVLFTARMPSFRAGVSELVQTISSVNIQLKEFSYNLLRERNHSTESYRDLKD</sequence>
<evidence type="ECO:0000256" key="5">
    <source>
        <dbReference type="SAM" id="Phobius"/>
    </source>
</evidence>
<feature type="non-terminal residue" evidence="7">
    <location>
        <position position="1"/>
    </location>
</feature>
<feature type="domain" description="G-protein coupled receptors family 2 profile 2" evidence="6">
    <location>
        <begin position="1"/>
        <end position="257"/>
    </location>
</feature>
<dbReference type="InterPro" id="IPR000832">
    <property type="entry name" value="GPCR_2_secretin-like"/>
</dbReference>
<feature type="transmembrane region" description="Helical" evidence="5">
    <location>
        <begin position="203"/>
        <end position="223"/>
    </location>
</feature>
<dbReference type="Proteomes" id="UP000295070">
    <property type="component" value="Chromosome 24"/>
</dbReference>
<evidence type="ECO:0000256" key="3">
    <source>
        <dbReference type="ARBA" id="ARBA00022989"/>
    </source>
</evidence>
<dbReference type="Gene3D" id="1.20.1070.10">
    <property type="entry name" value="Rhodopsin 7-helix transmembrane proteins"/>
    <property type="match status" value="1"/>
</dbReference>
<protein>
    <recommendedName>
        <fullName evidence="6">G-protein coupled receptors family 2 profile 2 domain-containing protein</fullName>
    </recommendedName>
</protein>
<feature type="transmembrane region" description="Helical" evidence="5">
    <location>
        <begin position="229"/>
        <end position="253"/>
    </location>
</feature>
<evidence type="ECO:0000313" key="7">
    <source>
        <dbReference type="EMBL" id="TDG96002.1"/>
    </source>
</evidence>
<feature type="transmembrane region" description="Helical" evidence="5">
    <location>
        <begin position="69"/>
        <end position="91"/>
    </location>
</feature>
<feature type="transmembrane region" description="Helical" evidence="5">
    <location>
        <begin position="103"/>
        <end position="127"/>
    </location>
</feature>